<name>A0A182WI46_9DIPT</name>
<dbReference type="VEuPathDB" id="VectorBase:AMIN010050"/>
<proteinExistence type="predicted"/>
<feature type="compositionally biased region" description="Low complexity" evidence="1">
    <location>
        <begin position="56"/>
        <end position="84"/>
    </location>
</feature>
<feature type="compositionally biased region" description="Polar residues" evidence="1">
    <location>
        <begin position="42"/>
        <end position="55"/>
    </location>
</feature>
<feature type="compositionally biased region" description="Low complexity" evidence="1">
    <location>
        <begin position="31"/>
        <end position="41"/>
    </location>
</feature>
<protein>
    <submittedName>
        <fullName evidence="2">Uncharacterized protein</fullName>
    </submittedName>
</protein>
<accession>A0A182WI46</accession>
<dbReference type="Proteomes" id="UP000075920">
    <property type="component" value="Unassembled WGS sequence"/>
</dbReference>
<dbReference type="STRING" id="112268.A0A182WI46"/>
<sequence>MPRCLMAKKWKAYPWPDRAEEQPTAEQELDSTASTTTSTNSPLHTVPSSPSTVERTTISSSSSSSSNSSASNNETTSTSSTPSTVAPECSQPQGTSQGPIELVEEDEEIDVVGDSPAAATATAASSKSTGSTVATCWGPSSPTAGATAPSPPPHSPEAATRESTILYNANGQRRLDEWGVCWGGGGPLPQTWTAGARASNR</sequence>
<dbReference type="AlphaFoldDB" id="A0A182WI46"/>
<reference evidence="3" key="1">
    <citation type="submission" date="2013-03" db="EMBL/GenBank/DDBJ databases">
        <title>The Genome Sequence of Anopheles minimus MINIMUS1.</title>
        <authorList>
            <consortium name="The Broad Institute Genomics Platform"/>
            <person name="Neafsey D.E."/>
            <person name="Walton C."/>
            <person name="Walker B."/>
            <person name="Young S.K."/>
            <person name="Zeng Q."/>
            <person name="Gargeya S."/>
            <person name="Fitzgerald M."/>
            <person name="Haas B."/>
            <person name="Abouelleil A."/>
            <person name="Allen A.W."/>
            <person name="Alvarado L."/>
            <person name="Arachchi H.M."/>
            <person name="Berlin A.M."/>
            <person name="Chapman S.B."/>
            <person name="Gainer-Dewar J."/>
            <person name="Goldberg J."/>
            <person name="Griggs A."/>
            <person name="Gujja S."/>
            <person name="Hansen M."/>
            <person name="Howarth C."/>
            <person name="Imamovic A."/>
            <person name="Ireland A."/>
            <person name="Larimer J."/>
            <person name="McCowan C."/>
            <person name="Murphy C."/>
            <person name="Pearson M."/>
            <person name="Poon T.W."/>
            <person name="Priest M."/>
            <person name="Roberts A."/>
            <person name="Saif S."/>
            <person name="Shea T."/>
            <person name="Sisk P."/>
            <person name="Sykes S."/>
            <person name="Wortman J."/>
            <person name="Nusbaum C."/>
            <person name="Birren B."/>
        </authorList>
    </citation>
    <scope>NUCLEOTIDE SEQUENCE [LARGE SCALE GENOMIC DNA]</scope>
    <source>
        <strain evidence="3">MINIMUS1</strain>
    </source>
</reference>
<feature type="compositionally biased region" description="Basic residues" evidence="1">
    <location>
        <begin position="1"/>
        <end position="11"/>
    </location>
</feature>
<keyword evidence="3" id="KW-1185">Reference proteome</keyword>
<feature type="compositionally biased region" description="Low complexity" evidence="1">
    <location>
        <begin position="115"/>
        <end position="148"/>
    </location>
</feature>
<feature type="compositionally biased region" description="Acidic residues" evidence="1">
    <location>
        <begin position="102"/>
        <end position="111"/>
    </location>
</feature>
<feature type="region of interest" description="Disordered" evidence="1">
    <location>
        <begin position="1"/>
        <end position="161"/>
    </location>
</feature>
<organism evidence="2 3">
    <name type="scientific">Anopheles minimus</name>
    <dbReference type="NCBI Taxonomy" id="112268"/>
    <lineage>
        <taxon>Eukaryota</taxon>
        <taxon>Metazoa</taxon>
        <taxon>Ecdysozoa</taxon>
        <taxon>Arthropoda</taxon>
        <taxon>Hexapoda</taxon>
        <taxon>Insecta</taxon>
        <taxon>Pterygota</taxon>
        <taxon>Neoptera</taxon>
        <taxon>Endopterygota</taxon>
        <taxon>Diptera</taxon>
        <taxon>Nematocera</taxon>
        <taxon>Culicoidea</taxon>
        <taxon>Culicidae</taxon>
        <taxon>Anophelinae</taxon>
        <taxon>Anopheles</taxon>
    </lineage>
</organism>
<evidence type="ECO:0000313" key="2">
    <source>
        <dbReference type="EnsemblMetazoa" id="AMIN010050-PA"/>
    </source>
</evidence>
<reference evidence="2" key="2">
    <citation type="submission" date="2020-05" db="UniProtKB">
        <authorList>
            <consortium name="EnsemblMetazoa"/>
        </authorList>
    </citation>
    <scope>IDENTIFICATION</scope>
    <source>
        <strain evidence="2">MINIMUS1</strain>
    </source>
</reference>
<evidence type="ECO:0000313" key="3">
    <source>
        <dbReference type="Proteomes" id="UP000075920"/>
    </source>
</evidence>
<evidence type="ECO:0000256" key="1">
    <source>
        <dbReference type="SAM" id="MobiDB-lite"/>
    </source>
</evidence>
<dbReference type="EnsemblMetazoa" id="AMIN010050-RA">
    <property type="protein sequence ID" value="AMIN010050-PA"/>
    <property type="gene ID" value="AMIN010050"/>
</dbReference>